<evidence type="ECO:0000256" key="1">
    <source>
        <dbReference type="ARBA" id="ARBA00022553"/>
    </source>
</evidence>
<evidence type="ECO:0000313" key="8">
    <source>
        <dbReference type="Proteomes" id="UP000601597"/>
    </source>
</evidence>
<dbReference type="CDD" id="cd17546">
    <property type="entry name" value="REC_hyHK_CKI1_RcsC-like"/>
    <property type="match status" value="1"/>
</dbReference>
<dbReference type="PANTHER" id="PTHR45339:SF1">
    <property type="entry name" value="HYBRID SIGNAL TRANSDUCTION HISTIDINE KINASE J"/>
    <property type="match status" value="1"/>
</dbReference>
<keyword evidence="1 3" id="KW-0597">Phosphoprotein</keyword>
<dbReference type="Pfam" id="PF00072">
    <property type="entry name" value="Response_reg"/>
    <property type="match status" value="1"/>
</dbReference>
<gene>
    <name evidence="7" type="ORF">GCM10007071_22940</name>
</gene>
<dbReference type="Proteomes" id="UP000601597">
    <property type="component" value="Unassembled WGS sequence"/>
</dbReference>
<sequence length="244" mass="27540">MVVLAAIMPALVWNSLSIPGDTWSEPSLPFHGPIVLIGGILLLEVALILWVKMLQFGNERVWRRRRQPDPVGEPEHGGFSRSSVADDPELSVRNGGIPRVLVVDDDPINRMILRKQLMRLNVDPVSAADGMEALDTVQRGRWDMILMDGQMPRLDGPEAALEIRLRQLLPPDVPIIGITTNDTPEFRQRCLKAGMQACYHKPVRRFVIEKLVDFYIRQSVAEEPANILQRSRTRTGHEPGFLNF</sequence>
<feature type="transmembrane region" description="Helical" evidence="5">
    <location>
        <begin position="33"/>
        <end position="54"/>
    </location>
</feature>
<dbReference type="EMBL" id="BMXV01000005">
    <property type="protein sequence ID" value="GGY75138.1"/>
    <property type="molecule type" value="Genomic_DNA"/>
</dbReference>
<proteinExistence type="predicted"/>
<evidence type="ECO:0000256" key="5">
    <source>
        <dbReference type="SAM" id="Phobius"/>
    </source>
</evidence>
<evidence type="ECO:0000256" key="2">
    <source>
        <dbReference type="ARBA" id="ARBA00023012"/>
    </source>
</evidence>
<protein>
    <recommendedName>
        <fullName evidence="6">Response regulatory domain-containing protein</fullName>
    </recommendedName>
</protein>
<keyword evidence="5" id="KW-1133">Transmembrane helix</keyword>
<organism evidence="7 8">
    <name type="scientific">Marinobacter zhanjiangensis</name>
    <dbReference type="NCBI Taxonomy" id="578215"/>
    <lineage>
        <taxon>Bacteria</taxon>
        <taxon>Pseudomonadati</taxon>
        <taxon>Pseudomonadota</taxon>
        <taxon>Gammaproteobacteria</taxon>
        <taxon>Pseudomonadales</taxon>
        <taxon>Marinobacteraceae</taxon>
        <taxon>Marinobacter</taxon>
    </lineage>
</organism>
<dbReference type="SUPFAM" id="SSF52172">
    <property type="entry name" value="CheY-like"/>
    <property type="match status" value="1"/>
</dbReference>
<evidence type="ECO:0000259" key="6">
    <source>
        <dbReference type="PROSITE" id="PS50110"/>
    </source>
</evidence>
<keyword evidence="5" id="KW-0472">Membrane</keyword>
<evidence type="ECO:0000256" key="3">
    <source>
        <dbReference type="PROSITE-ProRule" id="PRU00169"/>
    </source>
</evidence>
<dbReference type="Gene3D" id="3.40.50.2300">
    <property type="match status" value="1"/>
</dbReference>
<feature type="region of interest" description="Disordered" evidence="4">
    <location>
        <begin position="67"/>
        <end position="87"/>
    </location>
</feature>
<accession>A0ABQ3B4Q7</accession>
<keyword evidence="5" id="KW-0812">Transmembrane</keyword>
<dbReference type="InterPro" id="IPR001789">
    <property type="entry name" value="Sig_transdc_resp-reg_receiver"/>
</dbReference>
<keyword evidence="8" id="KW-1185">Reference proteome</keyword>
<keyword evidence="2" id="KW-0902">Two-component regulatory system</keyword>
<comment type="caution">
    <text evidence="7">The sequence shown here is derived from an EMBL/GenBank/DDBJ whole genome shotgun (WGS) entry which is preliminary data.</text>
</comment>
<dbReference type="SMART" id="SM00448">
    <property type="entry name" value="REC"/>
    <property type="match status" value="1"/>
</dbReference>
<dbReference type="PROSITE" id="PS50110">
    <property type="entry name" value="RESPONSE_REGULATORY"/>
    <property type="match status" value="1"/>
</dbReference>
<feature type="domain" description="Response regulatory" evidence="6">
    <location>
        <begin position="99"/>
        <end position="216"/>
    </location>
</feature>
<dbReference type="InterPro" id="IPR011006">
    <property type="entry name" value="CheY-like_superfamily"/>
</dbReference>
<feature type="modified residue" description="4-aspartylphosphate" evidence="3">
    <location>
        <position position="148"/>
    </location>
</feature>
<evidence type="ECO:0000256" key="4">
    <source>
        <dbReference type="SAM" id="MobiDB-lite"/>
    </source>
</evidence>
<reference evidence="8" key="1">
    <citation type="journal article" date="2019" name="Int. J. Syst. Evol. Microbiol.">
        <title>The Global Catalogue of Microorganisms (GCM) 10K type strain sequencing project: providing services to taxonomists for standard genome sequencing and annotation.</title>
        <authorList>
            <consortium name="The Broad Institute Genomics Platform"/>
            <consortium name="The Broad Institute Genome Sequencing Center for Infectious Disease"/>
            <person name="Wu L."/>
            <person name="Ma J."/>
        </authorList>
    </citation>
    <scope>NUCLEOTIDE SEQUENCE [LARGE SCALE GENOMIC DNA]</scope>
    <source>
        <strain evidence="8">KCTC 22280</strain>
    </source>
</reference>
<evidence type="ECO:0000313" key="7">
    <source>
        <dbReference type="EMBL" id="GGY75138.1"/>
    </source>
</evidence>
<dbReference type="PANTHER" id="PTHR45339">
    <property type="entry name" value="HYBRID SIGNAL TRANSDUCTION HISTIDINE KINASE J"/>
    <property type="match status" value="1"/>
</dbReference>
<name>A0ABQ3B4Q7_9GAMM</name>